<dbReference type="InterPro" id="IPR029058">
    <property type="entry name" value="AB_hydrolase_fold"/>
</dbReference>
<evidence type="ECO:0000313" key="4">
    <source>
        <dbReference type="Proteomes" id="UP000023152"/>
    </source>
</evidence>
<dbReference type="Pfam" id="PF07859">
    <property type="entry name" value="Abhydrolase_3"/>
    <property type="match status" value="1"/>
</dbReference>
<dbReference type="GO" id="GO:0016787">
    <property type="term" value="F:hydrolase activity"/>
    <property type="evidence" value="ECO:0007669"/>
    <property type="project" value="UniProtKB-KW"/>
</dbReference>
<dbReference type="AlphaFoldDB" id="X6NT00"/>
<reference evidence="3 4" key="1">
    <citation type="journal article" date="2013" name="Curr. Biol.">
        <title>The Genome of the Foraminiferan Reticulomyxa filosa.</title>
        <authorList>
            <person name="Glockner G."/>
            <person name="Hulsmann N."/>
            <person name="Schleicher M."/>
            <person name="Noegel A.A."/>
            <person name="Eichinger L."/>
            <person name="Gallinger C."/>
            <person name="Pawlowski J."/>
            <person name="Sierra R."/>
            <person name="Euteneuer U."/>
            <person name="Pillet L."/>
            <person name="Moustafa A."/>
            <person name="Platzer M."/>
            <person name="Groth M."/>
            <person name="Szafranski K."/>
            <person name="Schliwa M."/>
        </authorList>
    </citation>
    <scope>NUCLEOTIDE SEQUENCE [LARGE SCALE GENOMIC DNA]</scope>
</reference>
<dbReference type="InterPro" id="IPR050300">
    <property type="entry name" value="GDXG_lipolytic_enzyme"/>
</dbReference>
<evidence type="ECO:0000313" key="3">
    <source>
        <dbReference type="EMBL" id="ETO29146.1"/>
    </source>
</evidence>
<protein>
    <submittedName>
        <fullName evidence="3">Putative lipase/esterase from carbohydrate esterase family CE10</fullName>
    </submittedName>
</protein>
<dbReference type="EMBL" id="ASPP01006224">
    <property type="protein sequence ID" value="ETO29146.1"/>
    <property type="molecule type" value="Genomic_DNA"/>
</dbReference>
<dbReference type="OrthoDB" id="408631at2759"/>
<accession>X6NT00</accession>
<evidence type="ECO:0000259" key="2">
    <source>
        <dbReference type="Pfam" id="PF07859"/>
    </source>
</evidence>
<sequence length="375" mass="42632">MSHVANSFLTDATNEEWNTISPELRAFKDYSNFMWSFFTDEWLERASDEDFLWYFKRYFNFQGCLVPPSTSCRIERSVINTSQIGLNAQTIELLPGSVNIIKISDGNLNQEKTQKKVVLFVHGGGYVFGGASHAGYLCHVSKALNGTDILLVDYTKAPQKQLPFQAYEVLTAYLYALFHWNIPSENIVIMGDSAGGGLALLFVQLLSEWKDKTMVISPPKGLVITSPWLDLSVSGPTWQTQRKNDILIKELFAKRCARMVTNTSDPKSQKNSAFSPLFGTLEKLPTHIYILVSTNECLHSEIRTLINKLQSVGKDWRFQEHFDVHKSKNTTNELWVVEKKFMPHTWVNFVGVFPEAQIALDELAHVVNAWFSNPH</sequence>
<evidence type="ECO:0000256" key="1">
    <source>
        <dbReference type="ARBA" id="ARBA00022801"/>
    </source>
</evidence>
<dbReference type="SUPFAM" id="SSF53474">
    <property type="entry name" value="alpha/beta-Hydrolases"/>
    <property type="match status" value="1"/>
</dbReference>
<comment type="caution">
    <text evidence="3">The sequence shown here is derived from an EMBL/GenBank/DDBJ whole genome shotgun (WGS) entry which is preliminary data.</text>
</comment>
<organism evidence="3 4">
    <name type="scientific">Reticulomyxa filosa</name>
    <dbReference type="NCBI Taxonomy" id="46433"/>
    <lineage>
        <taxon>Eukaryota</taxon>
        <taxon>Sar</taxon>
        <taxon>Rhizaria</taxon>
        <taxon>Retaria</taxon>
        <taxon>Foraminifera</taxon>
        <taxon>Monothalamids</taxon>
        <taxon>Reticulomyxidae</taxon>
        <taxon>Reticulomyxa</taxon>
    </lineage>
</organism>
<dbReference type="PANTHER" id="PTHR48081">
    <property type="entry name" value="AB HYDROLASE SUPERFAMILY PROTEIN C4A8.06C"/>
    <property type="match status" value="1"/>
</dbReference>
<dbReference type="Gene3D" id="3.40.50.1820">
    <property type="entry name" value="alpha/beta hydrolase"/>
    <property type="match status" value="1"/>
</dbReference>
<keyword evidence="1" id="KW-0378">Hydrolase</keyword>
<feature type="domain" description="Alpha/beta hydrolase fold-3" evidence="2">
    <location>
        <begin position="118"/>
        <end position="321"/>
    </location>
</feature>
<dbReference type="PANTHER" id="PTHR48081:SF8">
    <property type="entry name" value="ALPHA_BETA HYDROLASE FOLD-3 DOMAIN-CONTAINING PROTEIN-RELATED"/>
    <property type="match status" value="1"/>
</dbReference>
<keyword evidence="4" id="KW-1185">Reference proteome</keyword>
<dbReference type="InterPro" id="IPR013094">
    <property type="entry name" value="AB_hydrolase_3"/>
</dbReference>
<name>X6NT00_RETFI</name>
<dbReference type="Proteomes" id="UP000023152">
    <property type="component" value="Unassembled WGS sequence"/>
</dbReference>
<gene>
    <name evidence="3" type="ORF">RFI_07980</name>
</gene>
<proteinExistence type="predicted"/>